<comment type="caution">
    <text evidence="2">The sequence shown here is derived from an EMBL/GenBank/DDBJ whole genome shotgun (WGS) entry which is preliminary data.</text>
</comment>
<accession>A0ABP5A693</accession>
<organism evidence="2 3">
    <name type="scientific">Arthrobacter gandavensis</name>
    <dbReference type="NCBI Taxonomy" id="169960"/>
    <lineage>
        <taxon>Bacteria</taxon>
        <taxon>Bacillati</taxon>
        <taxon>Actinomycetota</taxon>
        <taxon>Actinomycetes</taxon>
        <taxon>Micrococcales</taxon>
        <taxon>Micrococcaceae</taxon>
        <taxon>Arthrobacter</taxon>
    </lineage>
</organism>
<keyword evidence="1" id="KW-0732">Signal</keyword>
<feature type="chain" id="PRO_5046886078" description="Lipoprotein" evidence="1">
    <location>
        <begin position="38"/>
        <end position="161"/>
    </location>
</feature>
<name>A0ABP5A693_9MICC</name>
<keyword evidence="3" id="KW-1185">Reference proteome</keyword>
<reference evidence="3" key="1">
    <citation type="journal article" date="2019" name="Int. J. Syst. Evol. Microbiol.">
        <title>The Global Catalogue of Microorganisms (GCM) 10K type strain sequencing project: providing services to taxonomists for standard genome sequencing and annotation.</title>
        <authorList>
            <consortium name="The Broad Institute Genomics Platform"/>
            <consortium name="The Broad Institute Genome Sequencing Center for Infectious Disease"/>
            <person name="Wu L."/>
            <person name="Ma J."/>
        </authorList>
    </citation>
    <scope>NUCLEOTIDE SEQUENCE [LARGE SCALE GENOMIC DNA]</scope>
    <source>
        <strain evidence="3">JCM 13316</strain>
    </source>
</reference>
<evidence type="ECO:0000256" key="1">
    <source>
        <dbReference type="SAM" id="SignalP"/>
    </source>
</evidence>
<sequence>MGGETLNMNRGPVFRRPWLAGSLLAAAVLLSGCASEAADEPAQEMQLSSFSSADELLAAVNGLHGCDPDTTAEPVTIVFDGYQPQYAMCSEALQVVRYENEEDRITVSEMLPNGQNAPTGIAEGANWHVLPLPGTAAPDEKEMKDLAYQLGGRYMELTEEG</sequence>
<evidence type="ECO:0000313" key="2">
    <source>
        <dbReference type="EMBL" id="GAA1903620.1"/>
    </source>
</evidence>
<gene>
    <name evidence="2" type="ORF">GCM10009688_04600</name>
</gene>
<dbReference type="EMBL" id="BAAALV010000001">
    <property type="protein sequence ID" value="GAA1903620.1"/>
    <property type="molecule type" value="Genomic_DNA"/>
</dbReference>
<evidence type="ECO:0000313" key="3">
    <source>
        <dbReference type="Proteomes" id="UP001500784"/>
    </source>
</evidence>
<proteinExistence type="predicted"/>
<protein>
    <recommendedName>
        <fullName evidence="4">Lipoprotein</fullName>
    </recommendedName>
</protein>
<feature type="signal peptide" evidence="1">
    <location>
        <begin position="1"/>
        <end position="37"/>
    </location>
</feature>
<dbReference type="Proteomes" id="UP001500784">
    <property type="component" value="Unassembled WGS sequence"/>
</dbReference>
<evidence type="ECO:0008006" key="4">
    <source>
        <dbReference type="Google" id="ProtNLM"/>
    </source>
</evidence>